<comment type="caution">
    <text evidence="1">The sequence shown here is derived from an EMBL/GenBank/DDBJ whole genome shotgun (WGS) entry which is preliminary data.</text>
</comment>
<organism evidence="1 2">
    <name type="scientific">Petrolisthes cinctipes</name>
    <name type="common">Flat porcelain crab</name>
    <dbReference type="NCBI Taxonomy" id="88211"/>
    <lineage>
        <taxon>Eukaryota</taxon>
        <taxon>Metazoa</taxon>
        <taxon>Ecdysozoa</taxon>
        <taxon>Arthropoda</taxon>
        <taxon>Crustacea</taxon>
        <taxon>Multicrustacea</taxon>
        <taxon>Malacostraca</taxon>
        <taxon>Eumalacostraca</taxon>
        <taxon>Eucarida</taxon>
        <taxon>Decapoda</taxon>
        <taxon>Pleocyemata</taxon>
        <taxon>Anomura</taxon>
        <taxon>Galatheoidea</taxon>
        <taxon>Porcellanidae</taxon>
        <taxon>Petrolisthes</taxon>
    </lineage>
</organism>
<accession>A0AAE1EX59</accession>
<dbReference type="AlphaFoldDB" id="A0AAE1EX59"/>
<reference evidence="1" key="1">
    <citation type="submission" date="2023-10" db="EMBL/GenBank/DDBJ databases">
        <title>Genome assemblies of two species of porcelain crab, Petrolisthes cinctipes and Petrolisthes manimaculis (Anomura: Porcellanidae).</title>
        <authorList>
            <person name="Angst P."/>
        </authorList>
    </citation>
    <scope>NUCLEOTIDE SEQUENCE</scope>
    <source>
        <strain evidence="1">PB745_01</strain>
        <tissue evidence="1">Gill</tissue>
    </source>
</reference>
<evidence type="ECO:0000313" key="2">
    <source>
        <dbReference type="Proteomes" id="UP001286313"/>
    </source>
</evidence>
<sequence length="95" mass="10050">MQIASGKLQVDRVECAWTATEDGRGRSGILSGLVSLAHRFGLLPLLSQHLSLLTSSSYTFIYTSASASSLTSTSSQPEGLLTLSSIILAHRSPSK</sequence>
<keyword evidence="2" id="KW-1185">Reference proteome</keyword>
<proteinExistence type="predicted"/>
<gene>
    <name evidence="1" type="ORF">Pcinc_031176</name>
</gene>
<dbReference type="Proteomes" id="UP001286313">
    <property type="component" value="Unassembled WGS sequence"/>
</dbReference>
<evidence type="ECO:0000313" key="1">
    <source>
        <dbReference type="EMBL" id="KAK3863006.1"/>
    </source>
</evidence>
<dbReference type="EMBL" id="JAWQEG010004103">
    <property type="protein sequence ID" value="KAK3863006.1"/>
    <property type="molecule type" value="Genomic_DNA"/>
</dbReference>
<name>A0AAE1EX59_PETCI</name>
<protein>
    <submittedName>
        <fullName evidence="1">Uncharacterized protein</fullName>
    </submittedName>
</protein>